<dbReference type="AlphaFoldDB" id="A0AAW3MV12"/>
<evidence type="ECO:0000256" key="3">
    <source>
        <dbReference type="ARBA" id="ARBA00022670"/>
    </source>
</evidence>
<dbReference type="GO" id="GO:0006515">
    <property type="term" value="P:protein quality control for misfolded or incompletely synthesized proteins"/>
    <property type="evidence" value="ECO:0007669"/>
    <property type="project" value="TreeGrafter"/>
</dbReference>
<evidence type="ECO:0000256" key="6">
    <source>
        <dbReference type="RuleBase" id="RU003567"/>
    </source>
</evidence>
<keyword evidence="8" id="KW-1185">Reference proteome</keyword>
<dbReference type="PANTHER" id="PTHR10381:SF70">
    <property type="entry name" value="ATP-DEPENDENT CLP PROTEASE PROTEOLYTIC SUBUNIT"/>
    <property type="match status" value="1"/>
</dbReference>
<protein>
    <recommendedName>
        <fullName evidence="6">ATP-dependent Clp protease proteolytic subunit</fullName>
    </recommendedName>
</protein>
<dbReference type="InterPro" id="IPR001907">
    <property type="entry name" value="ClpP"/>
</dbReference>
<dbReference type="Gene3D" id="3.90.226.10">
    <property type="entry name" value="2-enoyl-CoA Hydratase, Chain A, domain 1"/>
    <property type="match status" value="1"/>
</dbReference>
<dbReference type="PRINTS" id="PR00127">
    <property type="entry name" value="CLPPROTEASEP"/>
</dbReference>
<dbReference type="GO" id="GO:0051117">
    <property type="term" value="F:ATPase binding"/>
    <property type="evidence" value="ECO:0007669"/>
    <property type="project" value="TreeGrafter"/>
</dbReference>
<evidence type="ECO:0000313" key="8">
    <source>
        <dbReference type="Proteomes" id="UP000056453"/>
    </source>
</evidence>
<gene>
    <name evidence="7" type="ORF">WJ96_04155</name>
</gene>
<keyword evidence="3" id="KW-0645">Protease</keyword>
<name>A0AAW3MV12_9BURK</name>
<keyword evidence="5" id="KW-0720">Serine protease</keyword>
<keyword evidence="4" id="KW-0378">Hydrolase</keyword>
<dbReference type="GO" id="GO:0009368">
    <property type="term" value="C:endopeptidase Clp complex"/>
    <property type="evidence" value="ECO:0007669"/>
    <property type="project" value="TreeGrafter"/>
</dbReference>
<dbReference type="Pfam" id="PF00574">
    <property type="entry name" value="CLP_protease"/>
    <property type="match status" value="1"/>
</dbReference>
<organism evidence="7 8">
    <name type="scientific">Burkholderia ubonensis</name>
    <dbReference type="NCBI Taxonomy" id="101571"/>
    <lineage>
        <taxon>Bacteria</taxon>
        <taxon>Pseudomonadati</taxon>
        <taxon>Pseudomonadota</taxon>
        <taxon>Betaproteobacteria</taxon>
        <taxon>Burkholderiales</taxon>
        <taxon>Burkholderiaceae</taxon>
        <taxon>Burkholderia</taxon>
        <taxon>Burkholderia cepacia complex</taxon>
    </lineage>
</organism>
<evidence type="ECO:0000256" key="2">
    <source>
        <dbReference type="ARBA" id="ARBA00022490"/>
    </source>
</evidence>
<dbReference type="PANTHER" id="PTHR10381">
    <property type="entry name" value="ATP-DEPENDENT CLP PROTEASE PROTEOLYTIC SUBUNIT"/>
    <property type="match status" value="1"/>
</dbReference>
<proteinExistence type="inferred from homology"/>
<evidence type="ECO:0000256" key="4">
    <source>
        <dbReference type="ARBA" id="ARBA00022801"/>
    </source>
</evidence>
<evidence type="ECO:0000313" key="7">
    <source>
        <dbReference type="EMBL" id="KVP97768.1"/>
    </source>
</evidence>
<comment type="similarity">
    <text evidence="1 6">Belongs to the peptidase S14 family.</text>
</comment>
<dbReference type="GO" id="GO:0004252">
    <property type="term" value="F:serine-type endopeptidase activity"/>
    <property type="evidence" value="ECO:0007669"/>
    <property type="project" value="InterPro"/>
</dbReference>
<dbReference type="EMBL" id="LPBJ01000047">
    <property type="protein sequence ID" value="KVP97768.1"/>
    <property type="molecule type" value="Genomic_DNA"/>
</dbReference>
<keyword evidence="2" id="KW-0963">Cytoplasm</keyword>
<dbReference type="SUPFAM" id="SSF52096">
    <property type="entry name" value="ClpP/crotonase"/>
    <property type="match status" value="1"/>
</dbReference>
<sequence length="201" mass="22074">MTKQKQQFRAESVDDLEDALEVGGAPPLQVFTASKVSNEYSIYLSSPVVEPAAYDELCHLLRNVTENDEVKLYLNTPGGALISGLAVIQAMRDSKATITTILNPQAFSMGALMFLAGDQKVAPPNSLLMFHHYSGGLSGKGNEQVLELSATNAWFEEAMHNTCAPFLTKKEIRDVLQGKDLWMGSAEINKRLQELKKATKK</sequence>
<comment type="caution">
    <text evidence="7">The sequence shown here is derived from an EMBL/GenBank/DDBJ whole genome shotgun (WGS) entry which is preliminary data.</text>
</comment>
<dbReference type="Proteomes" id="UP000056453">
    <property type="component" value="Unassembled WGS sequence"/>
</dbReference>
<reference evidence="7 8" key="1">
    <citation type="submission" date="2015-11" db="EMBL/GenBank/DDBJ databases">
        <title>Expanding the genomic diversity of Burkholderia species for the development of highly accurate diagnostics.</title>
        <authorList>
            <person name="Sahl J."/>
            <person name="Keim P."/>
            <person name="Wagner D."/>
        </authorList>
    </citation>
    <scope>NUCLEOTIDE SEQUENCE [LARGE SCALE GENOMIC DNA]</scope>
    <source>
        <strain evidence="7 8">MSMB1808WGS</strain>
    </source>
</reference>
<dbReference type="GO" id="GO:0004176">
    <property type="term" value="F:ATP-dependent peptidase activity"/>
    <property type="evidence" value="ECO:0007669"/>
    <property type="project" value="InterPro"/>
</dbReference>
<dbReference type="InterPro" id="IPR023562">
    <property type="entry name" value="ClpP/TepA"/>
</dbReference>
<dbReference type="RefSeq" id="WP_059928214.1">
    <property type="nucleotide sequence ID" value="NZ_LPBG01000117.1"/>
</dbReference>
<evidence type="ECO:0000256" key="5">
    <source>
        <dbReference type="ARBA" id="ARBA00022825"/>
    </source>
</evidence>
<accession>A0AAW3MV12</accession>
<evidence type="ECO:0000256" key="1">
    <source>
        <dbReference type="ARBA" id="ARBA00007039"/>
    </source>
</evidence>
<dbReference type="InterPro" id="IPR029045">
    <property type="entry name" value="ClpP/crotonase-like_dom_sf"/>
</dbReference>